<proteinExistence type="predicted"/>
<comment type="caution">
    <text evidence="1">The sequence shown here is derived from an EMBL/GenBank/DDBJ whole genome shotgun (WGS) entry which is preliminary data.</text>
</comment>
<feature type="non-terminal residue" evidence="1">
    <location>
        <position position="188"/>
    </location>
</feature>
<keyword evidence="2" id="KW-1185">Reference proteome</keyword>
<name>A0A6A0AC94_HAELA</name>
<dbReference type="Proteomes" id="UP000485058">
    <property type="component" value="Unassembled WGS sequence"/>
</dbReference>
<gene>
    <name evidence="1" type="ORF">HaLaN_29135</name>
</gene>
<evidence type="ECO:0000313" key="1">
    <source>
        <dbReference type="EMBL" id="GFH30308.1"/>
    </source>
</evidence>
<reference evidence="1 2" key="1">
    <citation type="submission" date="2020-02" db="EMBL/GenBank/DDBJ databases">
        <title>Draft genome sequence of Haematococcus lacustris strain NIES-144.</title>
        <authorList>
            <person name="Morimoto D."/>
            <person name="Nakagawa S."/>
            <person name="Yoshida T."/>
            <person name="Sawayama S."/>
        </authorList>
    </citation>
    <scope>NUCLEOTIDE SEQUENCE [LARGE SCALE GENOMIC DNA]</scope>
    <source>
        <strain evidence="1 2">NIES-144</strain>
    </source>
</reference>
<dbReference type="EMBL" id="BLLF01004824">
    <property type="protein sequence ID" value="GFH30308.1"/>
    <property type="molecule type" value="Genomic_DNA"/>
</dbReference>
<feature type="non-terminal residue" evidence="1">
    <location>
        <position position="1"/>
    </location>
</feature>
<accession>A0A6A0AC94</accession>
<evidence type="ECO:0000313" key="2">
    <source>
        <dbReference type="Proteomes" id="UP000485058"/>
    </source>
</evidence>
<dbReference type="AlphaFoldDB" id="A0A6A0AC94"/>
<organism evidence="1 2">
    <name type="scientific">Haematococcus lacustris</name>
    <name type="common">Green alga</name>
    <name type="synonym">Haematococcus pluvialis</name>
    <dbReference type="NCBI Taxonomy" id="44745"/>
    <lineage>
        <taxon>Eukaryota</taxon>
        <taxon>Viridiplantae</taxon>
        <taxon>Chlorophyta</taxon>
        <taxon>core chlorophytes</taxon>
        <taxon>Chlorophyceae</taxon>
        <taxon>CS clade</taxon>
        <taxon>Chlamydomonadales</taxon>
        <taxon>Haematococcaceae</taxon>
        <taxon>Haematococcus</taxon>
    </lineage>
</organism>
<sequence>MFATGPYLGPKRSHHALLATVQPELGVGPARLRDLGPHGVVRRQDCVGELPVRGQRAGLADDPRQGCELRLHLGQPCLGRLGLPRDATVAIVLPGCKRPLPHGHHCAGSAALLVRHSGHVCLARVHAQPLRVEVGQRVDCAHVPAHPRQLCGWSSWLGPQEHHAEGDSIGVHDLIESVLGAGELLAAR</sequence>
<protein>
    <submittedName>
        <fullName evidence="1">Uncharacterized protein</fullName>
    </submittedName>
</protein>